<dbReference type="GeneID" id="75917007"/>
<evidence type="ECO:0000256" key="10">
    <source>
        <dbReference type="SAM" id="MobiDB-lite"/>
    </source>
</evidence>
<keyword evidence="7" id="KW-0963">Cytoplasm</keyword>
<dbReference type="SMART" id="SM00312">
    <property type="entry name" value="PX"/>
    <property type="match status" value="1"/>
</dbReference>
<dbReference type="GO" id="GO:0005829">
    <property type="term" value="C:cytosol"/>
    <property type="evidence" value="ECO:0007669"/>
    <property type="project" value="GOC"/>
</dbReference>
<evidence type="ECO:0000313" key="13">
    <source>
        <dbReference type="Proteomes" id="UP001206595"/>
    </source>
</evidence>
<accession>A0AAD5E2S0</accession>
<evidence type="ECO:0000256" key="1">
    <source>
        <dbReference type="ARBA" id="ARBA00002474"/>
    </source>
</evidence>
<evidence type="ECO:0000256" key="7">
    <source>
        <dbReference type="ARBA" id="ARBA00022490"/>
    </source>
</evidence>
<dbReference type="Gene3D" id="1.20.1270.60">
    <property type="entry name" value="Arfaptin homology (AH) domain/BAR domain"/>
    <property type="match status" value="1"/>
</dbReference>
<feature type="compositionally biased region" description="Polar residues" evidence="10">
    <location>
        <begin position="13"/>
        <end position="31"/>
    </location>
</feature>
<dbReference type="CDD" id="cd06866">
    <property type="entry name" value="PX_SNX8_Mvp1p_like"/>
    <property type="match status" value="1"/>
</dbReference>
<sequence>MNQEDSEEEDGVIQNQHNTNTQPSTGSNESFETFVNIDKPDTVTVQIAPEKEGYIFKHVKYIVQNNDIKSRVLRRYNDFSWLVETIIRRYPSRMIPNLPPKNLGGRTDAFLEKRRKALSRFLNALLRHPILRNDEIVHVFFTEPSELGAWKKQNAPSLEDEFFRLQIGEESANATQDWEERFEKATQRNEVAVKTYTEMCIAMERMAKRQSNQAKDYMRYGTCLSSLSELENFCYSEACQRRCRQVRLDSELVAKHLQKARVQLQNSSDVIYSTTLEQLKRQRDLCLSFKDLCNRKNRYWGNILEVLEKRVNNNRIKANQNRGIPGMENEVQKLDVLLRQDNEAIVKEKKRRQYIAKSIKEEIRYLQDQESYALILHRNFTQIQAQSEKNMYEIWNELQNKLEG</sequence>
<feature type="region of interest" description="Disordered" evidence="10">
    <location>
        <begin position="1"/>
        <end position="31"/>
    </location>
</feature>
<dbReference type="PANTHER" id="PTHR47554:SF1">
    <property type="entry name" value="SORTING NEXIN MVP1"/>
    <property type="match status" value="1"/>
</dbReference>
<keyword evidence="13" id="KW-1185">Reference proteome</keyword>
<evidence type="ECO:0000256" key="5">
    <source>
        <dbReference type="ARBA" id="ARBA00014268"/>
    </source>
</evidence>
<comment type="similarity">
    <text evidence="4">Belongs to the sorting nexin family.</text>
</comment>
<dbReference type="Pfam" id="PF00787">
    <property type="entry name" value="PX"/>
    <property type="match status" value="1"/>
</dbReference>
<dbReference type="EMBL" id="MU620957">
    <property type="protein sequence ID" value="KAI8576366.1"/>
    <property type="molecule type" value="Genomic_DNA"/>
</dbReference>
<dbReference type="RefSeq" id="XP_051441370.1">
    <property type="nucleotide sequence ID" value="XM_051591664.1"/>
</dbReference>
<evidence type="ECO:0000256" key="8">
    <source>
        <dbReference type="ARBA" id="ARBA00022927"/>
    </source>
</evidence>
<dbReference type="AlphaFoldDB" id="A0AAD5E2S0"/>
<protein>
    <recommendedName>
        <fullName evidence="5">Sorting nexin MVP1</fullName>
    </recommendedName>
</protein>
<evidence type="ECO:0000256" key="3">
    <source>
        <dbReference type="ARBA" id="ARBA00004496"/>
    </source>
</evidence>
<comment type="subcellular location">
    <subcellularLocation>
        <location evidence="3">Cytoplasm</location>
    </subcellularLocation>
    <subcellularLocation>
        <location evidence="2">Membrane</location>
        <topology evidence="2">Peripheral membrane protein</topology>
        <orientation evidence="2">Cytoplasmic side</orientation>
    </subcellularLocation>
</comment>
<dbReference type="GO" id="GO:0006623">
    <property type="term" value="P:protein targeting to vacuole"/>
    <property type="evidence" value="ECO:0007669"/>
    <property type="project" value="TreeGrafter"/>
</dbReference>
<dbReference type="GO" id="GO:0005768">
    <property type="term" value="C:endosome"/>
    <property type="evidence" value="ECO:0007669"/>
    <property type="project" value="TreeGrafter"/>
</dbReference>
<dbReference type="PANTHER" id="PTHR47554">
    <property type="entry name" value="SORTING NEXIN MVP1"/>
    <property type="match status" value="1"/>
</dbReference>
<comment type="function">
    <text evidence="1">Required for vacuolar protein sorting.</text>
</comment>
<evidence type="ECO:0000256" key="9">
    <source>
        <dbReference type="ARBA" id="ARBA00023136"/>
    </source>
</evidence>
<comment type="caution">
    <text evidence="12">The sequence shown here is derived from an EMBL/GenBank/DDBJ whole genome shotgun (WGS) entry which is preliminary data.</text>
</comment>
<keyword evidence="9" id="KW-0472">Membrane</keyword>
<keyword evidence="8" id="KW-0653">Protein transport</keyword>
<dbReference type="Gene3D" id="3.30.1520.10">
    <property type="entry name" value="Phox-like domain"/>
    <property type="match status" value="1"/>
</dbReference>
<dbReference type="InterPro" id="IPR036871">
    <property type="entry name" value="PX_dom_sf"/>
</dbReference>
<evidence type="ECO:0000259" key="11">
    <source>
        <dbReference type="PROSITE" id="PS50195"/>
    </source>
</evidence>
<dbReference type="InterPro" id="IPR001683">
    <property type="entry name" value="PX_dom"/>
</dbReference>
<dbReference type="GO" id="GO:0032266">
    <property type="term" value="F:phosphatidylinositol-3-phosphate binding"/>
    <property type="evidence" value="ECO:0007669"/>
    <property type="project" value="TreeGrafter"/>
</dbReference>
<reference evidence="12" key="2">
    <citation type="journal article" date="2022" name="Proc. Natl. Acad. Sci. U.S.A.">
        <title>Diploid-dominant life cycles characterize the early evolution of Fungi.</title>
        <authorList>
            <person name="Amses K.R."/>
            <person name="Simmons D.R."/>
            <person name="Longcore J.E."/>
            <person name="Mondo S.J."/>
            <person name="Seto K."/>
            <person name="Jeronimo G.H."/>
            <person name="Bonds A.E."/>
            <person name="Quandt C.A."/>
            <person name="Davis W.J."/>
            <person name="Chang Y."/>
            <person name="Federici B.A."/>
            <person name="Kuo A."/>
            <person name="LaButti K."/>
            <person name="Pangilinan J."/>
            <person name="Andreopoulos W."/>
            <person name="Tritt A."/>
            <person name="Riley R."/>
            <person name="Hundley H."/>
            <person name="Johnson J."/>
            <person name="Lipzen A."/>
            <person name="Barry K."/>
            <person name="Lang B.F."/>
            <person name="Cuomo C.A."/>
            <person name="Buchler N.E."/>
            <person name="Grigoriev I.V."/>
            <person name="Spatafora J.W."/>
            <person name="Stajich J.E."/>
            <person name="James T.Y."/>
        </authorList>
    </citation>
    <scope>NUCLEOTIDE SEQUENCE</scope>
    <source>
        <strain evidence="12">AG</strain>
    </source>
</reference>
<dbReference type="GO" id="GO:0016020">
    <property type="term" value="C:membrane"/>
    <property type="evidence" value="ECO:0007669"/>
    <property type="project" value="UniProtKB-SubCell"/>
</dbReference>
<feature type="domain" description="PX" evidence="11">
    <location>
        <begin position="39"/>
        <end position="147"/>
    </location>
</feature>
<dbReference type="GO" id="GO:0042147">
    <property type="term" value="P:retrograde transport, endosome to Golgi"/>
    <property type="evidence" value="ECO:0007669"/>
    <property type="project" value="InterPro"/>
</dbReference>
<evidence type="ECO:0000256" key="2">
    <source>
        <dbReference type="ARBA" id="ARBA00004287"/>
    </source>
</evidence>
<dbReference type="PROSITE" id="PS50195">
    <property type="entry name" value="PX"/>
    <property type="match status" value="1"/>
</dbReference>
<dbReference type="InterPro" id="IPR027267">
    <property type="entry name" value="AH/BAR_dom_sf"/>
</dbReference>
<keyword evidence="6" id="KW-0813">Transport</keyword>
<dbReference type="InterPro" id="IPR035704">
    <property type="entry name" value="SNX8/Mvp1_PX"/>
</dbReference>
<name>A0AAD5E2S0_UMBRA</name>
<dbReference type="Proteomes" id="UP001206595">
    <property type="component" value="Unassembled WGS sequence"/>
</dbReference>
<proteinExistence type="inferred from homology"/>
<evidence type="ECO:0000256" key="4">
    <source>
        <dbReference type="ARBA" id="ARBA00010883"/>
    </source>
</evidence>
<reference evidence="12" key="1">
    <citation type="submission" date="2021-06" db="EMBL/GenBank/DDBJ databases">
        <authorList>
            <consortium name="DOE Joint Genome Institute"/>
            <person name="Mondo S.J."/>
            <person name="Amses K.R."/>
            <person name="Simmons D.R."/>
            <person name="Longcore J.E."/>
            <person name="Seto K."/>
            <person name="Alves G.H."/>
            <person name="Bonds A.E."/>
            <person name="Quandt C.A."/>
            <person name="Davis W.J."/>
            <person name="Chang Y."/>
            <person name="Letcher P.M."/>
            <person name="Powell M.J."/>
            <person name="Kuo A."/>
            <person name="Labutti K."/>
            <person name="Pangilinan J."/>
            <person name="Andreopoulos W."/>
            <person name="Tritt A."/>
            <person name="Riley R."/>
            <person name="Hundley H."/>
            <person name="Johnson J."/>
            <person name="Lipzen A."/>
            <person name="Barry K."/>
            <person name="Berbee M.L."/>
            <person name="Buchler N.E."/>
            <person name="Grigoriev I.V."/>
            <person name="Spatafora J.W."/>
            <person name="Stajich J.E."/>
            <person name="James T.Y."/>
        </authorList>
    </citation>
    <scope>NUCLEOTIDE SEQUENCE</scope>
    <source>
        <strain evidence="12">AG</strain>
    </source>
</reference>
<evidence type="ECO:0000313" key="12">
    <source>
        <dbReference type="EMBL" id="KAI8576366.1"/>
    </source>
</evidence>
<gene>
    <name evidence="12" type="ORF">K450DRAFT_257422</name>
</gene>
<evidence type="ECO:0000256" key="6">
    <source>
        <dbReference type="ARBA" id="ARBA00022448"/>
    </source>
</evidence>
<organism evidence="12 13">
    <name type="scientific">Umbelopsis ramanniana AG</name>
    <dbReference type="NCBI Taxonomy" id="1314678"/>
    <lineage>
        <taxon>Eukaryota</taxon>
        <taxon>Fungi</taxon>
        <taxon>Fungi incertae sedis</taxon>
        <taxon>Mucoromycota</taxon>
        <taxon>Mucoromycotina</taxon>
        <taxon>Umbelopsidomycetes</taxon>
        <taxon>Umbelopsidales</taxon>
        <taxon>Umbelopsidaceae</taxon>
        <taxon>Umbelopsis</taxon>
    </lineage>
</organism>
<dbReference type="InterPro" id="IPR045734">
    <property type="entry name" value="Snx8_BAR_dom"/>
</dbReference>
<dbReference type="InterPro" id="IPR028662">
    <property type="entry name" value="SNX8/Mvp1"/>
</dbReference>
<dbReference type="SUPFAM" id="SSF64268">
    <property type="entry name" value="PX domain"/>
    <property type="match status" value="1"/>
</dbReference>
<feature type="compositionally biased region" description="Acidic residues" evidence="10">
    <location>
        <begin position="1"/>
        <end position="11"/>
    </location>
</feature>
<dbReference type="Pfam" id="PF19566">
    <property type="entry name" value="Snx8_BAR_dom"/>
    <property type="match status" value="1"/>
</dbReference>